<dbReference type="InterPro" id="IPR055765">
    <property type="entry name" value="DUF7341"/>
</dbReference>
<proteinExistence type="predicted"/>
<comment type="caution">
    <text evidence="3">The sequence shown here is derived from an EMBL/GenBank/DDBJ whole genome shotgun (WGS) entry which is preliminary data.</text>
</comment>
<feature type="domain" description="DUF7340" evidence="1">
    <location>
        <begin position="127"/>
        <end position="189"/>
    </location>
</feature>
<keyword evidence="4" id="KW-1185">Reference proteome</keyword>
<organism evidence="3 4">
    <name type="scientific">Pseudonocardia benzenivorans</name>
    <dbReference type="NCBI Taxonomy" id="228005"/>
    <lineage>
        <taxon>Bacteria</taxon>
        <taxon>Bacillati</taxon>
        <taxon>Actinomycetota</taxon>
        <taxon>Actinomycetes</taxon>
        <taxon>Pseudonocardiales</taxon>
        <taxon>Pseudonocardiaceae</taxon>
        <taxon>Pseudonocardia</taxon>
    </lineage>
</organism>
<evidence type="ECO:0008006" key="5">
    <source>
        <dbReference type="Google" id="ProtNLM"/>
    </source>
</evidence>
<sequence length="192" mass="20547">ARPTDRAAIHRDLRAAGARHRARRATLAADLARTTAELPPLLDQLLEAVHSSTSTGGPAGAGAHRSPIGLDAAQLLGDIRRTLGARPGDDLAARLRVWAPTDPDTAADQAERWVADGRALLNPRRTLEAKAPCPVCGNRHVWALDPATGERVRRAALQIDYATGSARCIAPSCTGYWPRERIDLLVAVLREG</sequence>
<dbReference type="InterPro" id="IPR055764">
    <property type="entry name" value="DUF7340"/>
</dbReference>
<dbReference type="Pfam" id="PF24029">
    <property type="entry name" value="DUF7340"/>
    <property type="match status" value="1"/>
</dbReference>
<evidence type="ECO:0000259" key="2">
    <source>
        <dbReference type="Pfam" id="PF24030"/>
    </source>
</evidence>
<evidence type="ECO:0000313" key="3">
    <source>
        <dbReference type="EMBL" id="MFD1238202.1"/>
    </source>
</evidence>
<accession>A0ABW3VTM1</accession>
<evidence type="ECO:0000313" key="4">
    <source>
        <dbReference type="Proteomes" id="UP001597182"/>
    </source>
</evidence>
<feature type="domain" description="DUF7341" evidence="2">
    <location>
        <begin position="29"/>
        <end position="121"/>
    </location>
</feature>
<reference evidence="4" key="1">
    <citation type="journal article" date="2019" name="Int. J. Syst. Evol. Microbiol.">
        <title>The Global Catalogue of Microorganisms (GCM) 10K type strain sequencing project: providing services to taxonomists for standard genome sequencing and annotation.</title>
        <authorList>
            <consortium name="The Broad Institute Genomics Platform"/>
            <consortium name="The Broad Institute Genome Sequencing Center for Infectious Disease"/>
            <person name="Wu L."/>
            <person name="Ma J."/>
        </authorList>
    </citation>
    <scope>NUCLEOTIDE SEQUENCE [LARGE SCALE GENOMIC DNA]</scope>
    <source>
        <strain evidence="4">CCUG 49018</strain>
    </source>
</reference>
<dbReference type="Proteomes" id="UP001597182">
    <property type="component" value="Unassembled WGS sequence"/>
</dbReference>
<protein>
    <recommendedName>
        <fullName evidence="5">DUF222 domain-containing protein</fullName>
    </recommendedName>
</protein>
<dbReference type="EMBL" id="JBHTMB010000345">
    <property type="protein sequence ID" value="MFD1238202.1"/>
    <property type="molecule type" value="Genomic_DNA"/>
</dbReference>
<dbReference type="Pfam" id="PF24030">
    <property type="entry name" value="DUF7341"/>
    <property type="match status" value="1"/>
</dbReference>
<gene>
    <name evidence="3" type="ORF">ACFQ34_33410</name>
</gene>
<name>A0ABW3VTM1_9PSEU</name>
<feature type="non-terminal residue" evidence="3">
    <location>
        <position position="1"/>
    </location>
</feature>
<evidence type="ECO:0000259" key="1">
    <source>
        <dbReference type="Pfam" id="PF24029"/>
    </source>
</evidence>